<reference evidence="2" key="1">
    <citation type="journal article" date="2015" name="Nature">
        <title>Complex archaea that bridge the gap between prokaryotes and eukaryotes.</title>
        <authorList>
            <person name="Spang A."/>
            <person name="Saw J.H."/>
            <person name="Jorgensen S.L."/>
            <person name="Zaremba-Niedzwiedzka K."/>
            <person name="Martijn J."/>
            <person name="Lind A.E."/>
            <person name="van Eijk R."/>
            <person name="Schleper C."/>
            <person name="Guy L."/>
            <person name="Ettema T.J."/>
        </authorList>
    </citation>
    <scope>NUCLEOTIDE SEQUENCE</scope>
</reference>
<evidence type="ECO:0000259" key="1">
    <source>
        <dbReference type="Pfam" id="PF08241"/>
    </source>
</evidence>
<dbReference type="InterPro" id="IPR029063">
    <property type="entry name" value="SAM-dependent_MTases_sf"/>
</dbReference>
<name>A0A0F9L2I0_9ZZZZ</name>
<gene>
    <name evidence="2" type="ORF">LCGC14_1254340</name>
</gene>
<organism evidence="2">
    <name type="scientific">marine sediment metagenome</name>
    <dbReference type="NCBI Taxonomy" id="412755"/>
    <lineage>
        <taxon>unclassified sequences</taxon>
        <taxon>metagenomes</taxon>
        <taxon>ecological metagenomes</taxon>
    </lineage>
</organism>
<dbReference type="SUPFAM" id="SSF53335">
    <property type="entry name" value="S-adenosyl-L-methionine-dependent methyltransferases"/>
    <property type="match status" value="1"/>
</dbReference>
<dbReference type="Gene3D" id="3.40.50.150">
    <property type="entry name" value="Vaccinia Virus protein VP39"/>
    <property type="match status" value="1"/>
</dbReference>
<dbReference type="EMBL" id="LAZR01006902">
    <property type="protein sequence ID" value="KKM88869.1"/>
    <property type="molecule type" value="Genomic_DNA"/>
</dbReference>
<feature type="domain" description="Methyltransferase type 11" evidence="1">
    <location>
        <begin position="28"/>
        <end position="79"/>
    </location>
</feature>
<dbReference type="Pfam" id="PF08241">
    <property type="entry name" value="Methyltransf_11"/>
    <property type="match status" value="1"/>
</dbReference>
<comment type="caution">
    <text evidence="2">The sequence shown here is derived from an EMBL/GenBank/DDBJ whole genome shotgun (WGS) entry which is preliminary data.</text>
</comment>
<accession>A0A0F9L2I0</accession>
<protein>
    <recommendedName>
        <fullName evidence="1">Methyltransferase type 11 domain-containing protein</fullName>
    </recommendedName>
</protein>
<evidence type="ECO:0000313" key="2">
    <source>
        <dbReference type="EMBL" id="KKM88869.1"/>
    </source>
</evidence>
<dbReference type="GO" id="GO:0008757">
    <property type="term" value="F:S-adenosylmethionine-dependent methyltransferase activity"/>
    <property type="evidence" value="ECO:0007669"/>
    <property type="project" value="InterPro"/>
</dbReference>
<proteinExistence type="predicted"/>
<sequence length="178" mass="20816">MKLNLGCGSKKMTGYTNVDKYAVFKPDVIQDLEKFPWAFEDNSVDEIMMHHVLEHLGQTSEEYMNVLAELHRICRPDATIEIFVPHPYHYNFIGDPTHVRAITPEQFSLFDKDIYPESPLRESSGLEFKIVNLFYKPSHDYKLKLDAGEMTYQEVLELGRQILNVFDETRMIIKVIKE</sequence>
<dbReference type="AlphaFoldDB" id="A0A0F9L2I0"/>
<dbReference type="InterPro" id="IPR013216">
    <property type="entry name" value="Methyltransf_11"/>
</dbReference>